<dbReference type="Proteomes" id="UP001157006">
    <property type="component" value="Chromosome 2"/>
</dbReference>
<evidence type="ECO:0000259" key="2">
    <source>
        <dbReference type="Pfam" id="PF13952"/>
    </source>
</evidence>
<feature type="domain" description="DUF4216" evidence="2">
    <location>
        <begin position="48"/>
        <end position="109"/>
    </location>
</feature>
<evidence type="ECO:0000313" key="4">
    <source>
        <dbReference type="Proteomes" id="UP001157006"/>
    </source>
</evidence>
<dbReference type="AlphaFoldDB" id="A0AAV0ZG05"/>
<name>A0AAV0ZG05_VICFA</name>
<organism evidence="3 4">
    <name type="scientific">Vicia faba</name>
    <name type="common">Broad bean</name>
    <name type="synonym">Faba vulgaris</name>
    <dbReference type="NCBI Taxonomy" id="3906"/>
    <lineage>
        <taxon>Eukaryota</taxon>
        <taxon>Viridiplantae</taxon>
        <taxon>Streptophyta</taxon>
        <taxon>Embryophyta</taxon>
        <taxon>Tracheophyta</taxon>
        <taxon>Spermatophyta</taxon>
        <taxon>Magnoliopsida</taxon>
        <taxon>eudicotyledons</taxon>
        <taxon>Gunneridae</taxon>
        <taxon>Pentapetalae</taxon>
        <taxon>rosids</taxon>
        <taxon>fabids</taxon>
        <taxon>Fabales</taxon>
        <taxon>Fabaceae</taxon>
        <taxon>Papilionoideae</taxon>
        <taxon>50 kb inversion clade</taxon>
        <taxon>NPAAA clade</taxon>
        <taxon>Hologalegina</taxon>
        <taxon>IRL clade</taxon>
        <taxon>Fabeae</taxon>
        <taxon>Vicia</taxon>
    </lineage>
</organism>
<gene>
    <name evidence="3" type="ORF">VFH_II065760</name>
</gene>
<accession>A0AAV0ZG05</accession>
<proteinExistence type="predicted"/>
<dbReference type="InterPro" id="IPR025312">
    <property type="entry name" value="DUF4216"/>
</dbReference>
<dbReference type="Pfam" id="PF13952">
    <property type="entry name" value="DUF4216"/>
    <property type="match status" value="1"/>
</dbReference>
<dbReference type="PANTHER" id="PTHR48258:SF11">
    <property type="entry name" value="TDCA1-ORF2 PROTEIN"/>
    <property type="match status" value="1"/>
</dbReference>
<feature type="region of interest" description="Disordered" evidence="1">
    <location>
        <begin position="151"/>
        <end position="200"/>
    </location>
</feature>
<feature type="compositionally biased region" description="Acidic residues" evidence="1">
    <location>
        <begin position="169"/>
        <end position="200"/>
    </location>
</feature>
<evidence type="ECO:0000256" key="1">
    <source>
        <dbReference type="SAM" id="MobiDB-lite"/>
    </source>
</evidence>
<evidence type="ECO:0000313" key="3">
    <source>
        <dbReference type="EMBL" id="CAI8597104.1"/>
    </source>
</evidence>
<sequence length="200" mass="23253">MNRYKLHTHEWTEGKKTINSGVLVKEVTDGGEDDFYGFVKHIYELVYNYLESENKVVLFYCEWYDSTRGTKIDKTYGTVEIQMDRRHKAYNPFIMSNIVRQVYYVPYPSFVPRKRQCCVVIKTKPLGHIGTDDLVEDAAYQVDEVEVNDVIPDEHTTSLSDTMVKGNQVDEDEDHEDSGSEDNITSDDEDDMDDEHDDLE</sequence>
<protein>
    <recommendedName>
        <fullName evidence="2">DUF4216 domain-containing protein</fullName>
    </recommendedName>
</protein>
<keyword evidence="4" id="KW-1185">Reference proteome</keyword>
<dbReference type="EMBL" id="OX451737">
    <property type="protein sequence ID" value="CAI8597104.1"/>
    <property type="molecule type" value="Genomic_DNA"/>
</dbReference>
<reference evidence="3 4" key="1">
    <citation type="submission" date="2023-01" db="EMBL/GenBank/DDBJ databases">
        <authorList>
            <person name="Kreplak J."/>
        </authorList>
    </citation>
    <scope>NUCLEOTIDE SEQUENCE [LARGE SCALE GENOMIC DNA]</scope>
</reference>
<dbReference type="PANTHER" id="PTHR48258">
    <property type="entry name" value="DUF4218 DOMAIN-CONTAINING PROTEIN-RELATED"/>
    <property type="match status" value="1"/>
</dbReference>